<name>A0A1F6E825_9BACT</name>
<evidence type="ECO:0000313" key="3">
    <source>
        <dbReference type="EMBL" id="OGG69342.1"/>
    </source>
</evidence>
<dbReference type="PANTHER" id="PTHR43022:SF1">
    <property type="entry name" value="PROTEIN SMF"/>
    <property type="match status" value="1"/>
</dbReference>
<reference evidence="3 4" key="1">
    <citation type="journal article" date="2016" name="Nat. Commun.">
        <title>Thousands of microbial genomes shed light on interconnected biogeochemical processes in an aquifer system.</title>
        <authorList>
            <person name="Anantharaman K."/>
            <person name="Brown C.T."/>
            <person name="Hug L.A."/>
            <person name="Sharon I."/>
            <person name="Castelle C.J."/>
            <person name="Probst A.J."/>
            <person name="Thomas B.C."/>
            <person name="Singh A."/>
            <person name="Wilkins M.J."/>
            <person name="Karaoz U."/>
            <person name="Brodie E.L."/>
            <person name="Williams K.H."/>
            <person name="Hubbard S.S."/>
            <person name="Banfield J.F."/>
        </authorList>
    </citation>
    <scope>NUCLEOTIDE SEQUENCE [LARGE SCALE GENOMIC DNA]</scope>
</reference>
<accession>A0A1F6E825</accession>
<dbReference type="Proteomes" id="UP000176914">
    <property type="component" value="Unassembled WGS sequence"/>
</dbReference>
<dbReference type="Gene3D" id="3.40.50.450">
    <property type="match status" value="1"/>
</dbReference>
<comment type="similarity">
    <text evidence="1">Belongs to the DprA/Smf family.</text>
</comment>
<evidence type="ECO:0000256" key="1">
    <source>
        <dbReference type="ARBA" id="ARBA00006525"/>
    </source>
</evidence>
<feature type="domain" description="Smf/DprA SLOG" evidence="2">
    <location>
        <begin position="11"/>
        <end position="215"/>
    </location>
</feature>
<dbReference type="EMBL" id="MFLL01000014">
    <property type="protein sequence ID" value="OGG69342.1"/>
    <property type="molecule type" value="Genomic_DNA"/>
</dbReference>
<sequence>MKDDLKLLAPDEFPALLREIPDRPKQLHLRGTLPSSENKWLAIVGSRACTEYGRRALRYLVEGLRGYPIVIVSGLAYGIDAEAHRAALDTGLTTVAVPGSGLDWNVLYPRANVALAREILEKGGALLSEEKPDMRATDYTFPKRNRVMAGLCHATLMIEAKEKSGSLITAKLTTEYNRDLLVVPGNIFSEESRGTHQFLRLGATAVTSPEDVLVALGITKREGAGTLNELREDLSDDEKRVFEIIMSPRPRDELLTALDLSISEANVLLSTMEIKGLIVEELGVVRIR</sequence>
<dbReference type="PANTHER" id="PTHR43022">
    <property type="entry name" value="PROTEIN SMF"/>
    <property type="match status" value="1"/>
</dbReference>
<dbReference type="InterPro" id="IPR057666">
    <property type="entry name" value="DrpA_SLOG"/>
</dbReference>
<protein>
    <submittedName>
        <fullName evidence="3">DNA protecting protein DprA</fullName>
    </submittedName>
</protein>
<dbReference type="NCBIfam" id="TIGR00732">
    <property type="entry name" value="dprA"/>
    <property type="match status" value="1"/>
</dbReference>
<dbReference type="AlphaFoldDB" id="A0A1F6E825"/>
<dbReference type="Pfam" id="PF02481">
    <property type="entry name" value="DNA_processg_A"/>
    <property type="match status" value="1"/>
</dbReference>
<dbReference type="SUPFAM" id="SSF102405">
    <property type="entry name" value="MCP/YpsA-like"/>
    <property type="match status" value="1"/>
</dbReference>
<evidence type="ECO:0000313" key="4">
    <source>
        <dbReference type="Proteomes" id="UP000176914"/>
    </source>
</evidence>
<dbReference type="InterPro" id="IPR003488">
    <property type="entry name" value="DprA"/>
</dbReference>
<organism evidence="3 4">
    <name type="scientific">Candidatus Kaiserbacteria bacterium RIFCSPHIGHO2_02_FULL_55_25</name>
    <dbReference type="NCBI Taxonomy" id="1798498"/>
    <lineage>
        <taxon>Bacteria</taxon>
        <taxon>Candidatus Kaiseribacteriota</taxon>
    </lineage>
</organism>
<evidence type="ECO:0000259" key="2">
    <source>
        <dbReference type="Pfam" id="PF02481"/>
    </source>
</evidence>
<proteinExistence type="inferred from homology"/>
<dbReference type="GO" id="GO:0009294">
    <property type="term" value="P:DNA-mediated transformation"/>
    <property type="evidence" value="ECO:0007669"/>
    <property type="project" value="InterPro"/>
</dbReference>
<comment type="caution">
    <text evidence="3">The sequence shown here is derived from an EMBL/GenBank/DDBJ whole genome shotgun (WGS) entry which is preliminary data.</text>
</comment>
<gene>
    <name evidence="3" type="ORF">A3C20_02730</name>
</gene>